<dbReference type="AlphaFoldDB" id="H5SN69"/>
<proteinExistence type="predicted"/>
<evidence type="ECO:0000313" key="1">
    <source>
        <dbReference type="EMBL" id="BAL57605.1"/>
    </source>
</evidence>
<name>H5SN69_9ZZZZ</name>
<protein>
    <submittedName>
        <fullName evidence="1">Uncharacterized protein</fullName>
    </submittedName>
</protein>
<sequence length="181" mass="20072">MLMSLAMLLTTFASAQVLPLLPLPICVEGVIGRGLLGSRDPGLPRRIEFAMEVYHYELSCPEGVCDSIRGYFRLRAWDESGATVSLYTERIEEFSLEQTPDGWLATFSGPGVATVSRGGVVRSFRGRIDVQALDGRPSPCLECPTDRLRVTFTSPQLPEPITFEGYVIPRTGDIQAFRRCR</sequence>
<accession>H5SN69</accession>
<organism evidence="1">
    <name type="scientific">uncultured prokaryote</name>
    <dbReference type="NCBI Taxonomy" id="198431"/>
    <lineage>
        <taxon>unclassified sequences</taxon>
        <taxon>environmental samples</taxon>
    </lineage>
</organism>
<gene>
    <name evidence="1" type="ORF">HGMM_F51E10C17</name>
</gene>
<dbReference type="EMBL" id="AP011780">
    <property type="protein sequence ID" value="BAL57605.1"/>
    <property type="molecule type" value="Genomic_DNA"/>
</dbReference>
<reference evidence="1" key="1">
    <citation type="journal article" date="2005" name="Environ. Microbiol.">
        <title>Genetic and functional properties of uncultivated thermophilic crenarchaeotes from a subsurface gold mine as revealed by analysis of genome fragments.</title>
        <authorList>
            <person name="Nunoura T."/>
            <person name="Hirayama H."/>
            <person name="Takami H."/>
            <person name="Oida H."/>
            <person name="Nishi S."/>
            <person name="Shimamura S."/>
            <person name="Suzuki Y."/>
            <person name="Inagaki F."/>
            <person name="Takai K."/>
            <person name="Nealson K.H."/>
            <person name="Horikoshi K."/>
        </authorList>
    </citation>
    <scope>NUCLEOTIDE SEQUENCE</scope>
</reference>
<reference evidence="1" key="2">
    <citation type="journal article" date="2012" name="PLoS ONE">
        <title>A Deeply Branching Thermophilic Bacterium with an Ancient Acetyl-CoA Pathway Dominates a Subsurface Ecosystem.</title>
        <authorList>
            <person name="Takami H."/>
            <person name="Noguchi H."/>
            <person name="Takaki Y."/>
            <person name="Uchiyama I."/>
            <person name="Toyoda A."/>
            <person name="Nishi S."/>
            <person name="Chee G.-J."/>
            <person name="Arai W."/>
            <person name="Nunoura T."/>
            <person name="Itoh T."/>
            <person name="Hattori M."/>
            <person name="Takai K."/>
        </authorList>
    </citation>
    <scope>NUCLEOTIDE SEQUENCE</scope>
</reference>